<gene>
    <name evidence="1" type="ORF">NCTC10005_05389</name>
</gene>
<dbReference type="Proteomes" id="UP000255106">
    <property type="component" value="Unassembled WGS sequence"/>
</dbReference>
<accession>A0A377M3E6</accession>
<reference evidence="1 2" key="1">
    <citation type="submission" date="2018-06" db="EMBL/GenBank/DDBJ databases">
        <authorList>
            <consortium name="Pathogen Informatics"/>
            <person name="Doyle S."/>
        </authorList>
    </citation>
    <scope>NUCLEOTIDE SEQUENCE [LARGE SCALE GENOMIC DNA]</scope>
    <source>
        <strain evidence="1 2">NCTC10005</strain>
    </source>
</reference>
<protein>
    <submittedName>
        <fullName evidence="1">Diguanylate cyclase</fullName>
    </submittedName>
</protein>
<evidence type="ECO:0000313" key="1">
    <source>
        <dbReference type="EMBL" id="STQ12596.1"/>
    </source>
</evidence>
<proteinExistence type="predicted"/>
<dbReference type="AlphaFoldDB" id="A0A377M3E6"/>
<dbReference type="EMBL" id="UGJB01000004">
    <property type="protein sequence ID" value="STQ12596.1"/>
    <property type="molecule type" value="Genomic_DNA"/>
</dbReference>
<sequence length="91" mass="10459">MRQSEMLITTISDMIDIYGMTPEQATNIQRIIENQDNLLSQINNVVIYDVNGDIFTALYGRFSGREKGLIDRFLSITRKIKVSRFLLASRS</sequence>
<name>A0A377M3E6_ENTCL</name>
<organism evidence="1 2">
    <name type="scientific">Enterobacter cloacae</name>
    <dbReference type="NCBI Taxonomy" id="550"/>
    <lineage>
        <taxon>Bacteria</taxon>
        <taxon>Pseudomonadati</taxon>
        <taxon>Pseudomonadota</taxon>
        <taxon>Gammaproteobacteria</taxon>
        <taxon>Enterobacterales</taxon>
        <taxon>Enterobacteriaceae</taxon>
        <taxon>Enterobacter</taxon>
        <taxon>Enterobacter cloacae complex</taxon>
    </lineage>
</organism>
<evidence type="ECO:0000313" key="2">
    <source>
        <dbReference type="Proteomes" id="UP000255106"/>
    </source>
</evidence>